<accession>A0A3G9IUT7</accession>
<sequence length="87" mass="9896">MYEQESQRTSERIKAVIRTQAQKGKFKGSIPPYGYTVGEGKLYIRNDGTPEVVRRVYRLYLEGKGFDSIVRTLIKEGFPTPAQVAVK</sequence>
<evidence type="ECO:0000313" key="3">
    <source>
        <dbReference type="Proteomes" id="UP000275368"/>
    </source>
</evidence>
<dbReference type="EMBL" id="AP019308">
    <property type="protein sequence ID" value="BBH22560.1"/>
    <property type="molecule type" value="Genomic_DNA"/>
</dbReference>
<dbReference type="InterPro" id="IPR011109">
    <property type="entry name" value="DNA_bind_recombinase_dom"/>
</dbReference>
<protein>
    <recommendedName>
        <fullName evidence="1">Recombinase domain-containing protein</fullName>
    </recommendedName>
</protein>
<dbReference type="GO" id="GO:0003677">
    <property type="term" value="F:DNA binding"/>
    <property type="evidence" value="ECO:0007669"/>
    <property type="project" value="InterPro"/>
</dbReference>
<dbReference type="InterPro" id="IPR038109">
    <property type="entry name" value="DNA_bind_recomb_sf"/>
</dbReference>
<keyword evidence="3" id="KW-1185">Reference proteome</keyword>
<name>A0A3G9IUT7_9BACL</name>
<dbReference type="RefSeq" id="WP_232015857.1">
    <property type="nucleotide sequence ID" value="NZ_AP019308.1"/>
</dbReference>
<feature type="domain" description="Recombinase" evidence="1">
    <location>
        <begin position="51"/>
        <end position="82"/>
    </location>
</feature>
<evidence type="ECO:0000259" key="1">
    <source>
        <dbReference type="Pfam" id="PF07508"/>
    </source>
</evidence>
<dbReference type="AlphaFoldDB" id="A0A3G9IUT7"/>
<proteinExistence type="predicted"/>
<organism evidence="2 3">
    <name type="scientific">Paenibacillus baekrokdamisoli</name>
    <dbReference type="NCBI Taxonomy" id="1712516"/>
    <lineage>
        <taxon>Bacteria</taxon>
        <taxon>Bacillati</taxon>
        <taxon>Bacillota</taxon>
        <taxon>Bacilli</taxon>
        <taxon>Bacillales</taxon>
        <taxon>Paenibacillaceae</taxon>
        <taxon>Paenibacillus</taxon>
    </lineage>
</organism>
<dbReference type="Gene3D" id="3.90.1750.20">
    <property type="entry name" value="Putative Large Serine Recombinase, Chain B, Domain 2"/>
    <property type="match status" value="1"/>
</dbReference>
<evidence type="ECO:0000313" key="2">
    <source>
        <dbReference type="EMBL" id="BBH22560.1"/>
    </source>
</evidence>
<reference evidence="2 3" key="1">
    <citation type="submission" date="2018-11" db="EMBL/GenBank/DDBJ databases">
        <title>Complete genome sequence of Paenibacillus baekrokdamisoli strain KCTC 33723.</title>
        <authorList>
            <person name="Kang S.W."/>
            <person name="Lee K.C."/>
            <person name="Kim K.K."/>
            <person name="Kim J.S."/>
            <person name="Kim D.S."/>
            <person name="Ko S.H."/>
            <person name="Yang S.H."/>
            <person name="Lee J.S."/>
        </authorList>
    </citation>
    <scope>NUCLEOTIDE SEQUENCE [LARGE SCALE GENOMIC DNA]</scope>
    <source>
        <strain evidence="2 3">KCTC 33723</strain>
    </source>
</reference>
<dbReference type="Pfam" id="PF07508">
    <property type="entry name" value="Recombinase"/>
    <property type="match status" value="1"/>
</dbReference>
<dbReference type="Proteomes" id="UP000275368">
    <property type="component" value="Chromosome"/>
</dbReference>
<gene>
    <name evidence="2" type="ORF">Back11_39050</name>
</gene>
<dbReference type="GO" id="GO:0000150">
    <property type="term" value="F:DNA strand exchange activity"/>
    <property type="evidence" value="ECO:0007669"/>
    <property type="project" value="InterPro"/>
</dbReference>
<dbReference type="KEGG" id="pbk:Back11_39050"/>